<dbReference type="EMBL" id="LR796639">
    <property type="protein sequence ID" value="CAB4156763.1"/>
    <property type="molecule type" value="Genomic_DNA"/>
</dbReference>
<proteinExistence type="predicted"/>
<protein>
    <submittedName>
        <fullName evidence="1">Uncharacterized protein</fullName>
    </submittedName>
</protein>
<sequence length="332" mass="34764">MDPNLNLTRRDKSSSHVREPGRIYQAVVTSVRDDGRVSIKIPMLGLDAGPIMPLDTTPSKRLSINDAVSCMFSDIYNSSLIIIGTSTQKADQYAPFESGVTRYQNVAARNAAEVSPSEGRVVYLLDTDELQVYNGTEWITVIDTGNSENITASTLVATSASIGTLTVTGPSTLAVIGSSFLSASTTIGTISPTEISYLDGLTSGVQAQINAKAPLANPTFTGNVSVGGELAYHPTPETSSVGFTMQLAQDGKIVKLTNSTSASVTIPLSSSVSFPIGSQISLIRYGTGSVSVVGSGSVAVRATPGPSLRAQYSSLIALKIDSDEWILMGDLT</sequence>
<accession>A0A6J5NCY8</accession>
<reference evidence="1" key="1">
    <citation type="submission" date="2020-04" db="EMBL/GenBank/DDBJ databases">
        <authorList>
            <person name="Chiriac C."/>
            <person name="Salcher M."/>
            <person name="Ghai R."/>
            <person name="Kavagutti S V."/>
        </authorList>
    </citation>
    <scope>NUCLEOTIDE SEQUENCE</scope>
</reference>
<name>A0A6J5NCY8_9CAUD</name>
<gene>
    <name evidence="1" type="ORF">UFOVP658_145</name>
</gene>
<organism evidence="1">
    <name type="scientific">uncultured Caudovirales phage</name>
    <dbReference type="NCBI Taxonomy" id="2100421"/>
    <lineage>
        <taxon>Viruses</taxon>
        <taxon>Duplodnaviria</taxon>
        <taxon>Heunggongvirae</taxon>
        <taxon>Uroviricota</taxon>
        <taxon>Caudoviricetes</taxon>
        <taxon>Peduoviridae</taxon>
        <taxon>Maltschvirus</taxon>
        <taxon>Maltschvirus maltsch</taxon>
    </lineage>
</organism>
<evidence type="ECO:0000313" key="1">
    <source>
        <dbReference type="EMBL" id="CAB4156763.1"/>
    </source>
</evidence>